<dbReference type="InterPro" id="IPR029021">
    <property type="entry name" value="Prot-tyrosine_phosphatase-like"/>
</dbReference>
<organism evidence="2 3">
    <name type="scientific">Cyanobium gracile UHCC 0139</name>
    <dbReference type="NCBI Taxonomy" id="3110308"/>
    <lineage>
        <taxon>Bacteria</taxon>
        <taxon>Bacillati</taxon>
        <taxon>Cyanobacteriota</taxon>
        <taxon>Cyanophyceae</taxon>
        <taxon>Synechococcales</taxon>
        <taxon>Prochlorococcaceae</taxon>
        <taxon>Cyanobium</taxon>
    </lineage>
</organism>
<proteinExistence type="predicted"/>
<reference evidence="2 3" key="1">
    <citation type="submission" date="2023-12" db="EMBL/GenBank/DDBJ databases">
        <title>Baltic Sea Cyanobacteria.</title>
        <authorList>
            <person name="Delbaje E."/>
            <person name="Fewer D.P."/>
            <person name="Shishido T.K."/>
        </authorList>
    </citation>
    <scope>NUCLEOTIDE SEQUENCE [LARGE SCALE GENOMIC DNA]</scope>
    <source>
        <strain evidence="2 3">UHCC 0139</strain>
    </source>
</reference>
<name>A0ABU5RV14_9CYAN</name>
<comment type="caution">
    <text evidence="2">The sequence shown here is derived from an EMBL/GenBank/DDBJ whole genome shotgun (WGS) entry which is preliminary data.</text>
</comment>
<dbReference type="InterPro" id="IPR016130">
    <property type="entry name" value="Tyr_Pase_AS"/>
</dbReference>
<dbReference type="Proteomes" id="UP001304461">
    <property type="component" value="Unassembled WGS sequence"/>
</dbReference>
<gene>
    <name evidence="2" type="ORF">VB738_10125</name>
</gene>
<dbReference type="EMBL" id="JAYGHX010000005">
    <property type="protein sequence ID" value="MEA5391612.1"/>
    <property type="molecule type" value="Genomic_DNA"/>
</dbReference>
<evidence type="ECO:0000256" key="1">
    <source>
        <dbReference type="SAM" id="MobiDB-lite"/>
    </source>
</evidence>
<evidence type="ECO:0000313" key="3">
    <source>
        <dbReference type="Proteomes" id="UP001304461"/>
    </source>
</evidence>
<dbReference type="Gene3D" id="3.90.190.10">
    <property type="entry name" value="Protein tyrosine phosphatase superfamily"/>
    <property type="match status" value="1"/>
</dbReference>
<sequence length="201" mass="22263">MEDTLMVGPLRRLFQGLRPVDRPLPPMAERSLPCSWVLTGQLAIGPMPRSDRHWQQLEDAGIHSRFSCCYPDEESALVLPPGWTSDRVSLPDHRQQEPLQQERLALALARAETLVNQAAPIYLHCMAGYERSPLLAVGLTARLRGIDPLAALAWVRRCHPMAMPIYDHLVILETLLSSQPAPVDGQGAGRVEPFLGGGKRP</sequence>
<evidence type="ECO:0008006" key="4">
    <source>
        <dbReference type="Google" id="ProtNLM"/>
    </source>
</evidence>
<protein>
    <recommendedName>
        <fullName evidence="4">Tyrosine specific protein phosphatases domain-containing protein</fullName>
    </recommendedName>
</protein>
<evidence type="ECO:0000313" key="2">
    <source>
        <dbReference type="EMBL" id="MEA5391612.1"/>
    </source>
</evidence>
<accession>A0ABU5RV14</accession>
<keyword evidence="3" id="KW-1185">Reference proteome</keyword>
<dbReference type="RefSeq" id="WP_323305628.1">
    <property type="nucleotide sequence ID" value="NZ_JAYGHX010000005.1"/>
</dbReference>
<dbReference type="SUPFAM" id="SSF52799">
    <property type="entry name" value="(Phosphotyrosine protein) phosphatases II"/>
    <property type="match status" value="1"/>
</dbReference>
<dbReference type="PROSITE" id="PS00383">
    <property type="entry name" value="TYR_PHOSPHATASE_1"/>
    <property type="match status" value="1"/>
</dbReference>
<feature type="region of interest" description="Disordered" evidence="1">
    <location>
        <begin position="182"/>
        <end position="201"/>
    </location>
</feature>